<dbReference type="AlphaFoldDB" id="A0A8H3J3B5"/>
<sequence>MAMSAPVKVNRLCDLPRELRDHIFEQVFLAETEAPESSKDPDDRREERQGWGSVFYERSSLLTNLQGLLGCCRQLRQESLETINKFSESDASSVHYKLDLAVWGCSLQPTWLYLPVPPKYVRQVTVKFRMLDHSTSAQWGGPFKLDGERNYGILTQYLLQMLRRFLHHGPSFATNPPGRRNTRPLYPLHIDTLHVDFESMSQEDLMISVPSKFAALPNFGSPSLATTWFIDFHPPLGPGWQTPEKTAFKKLSQNLKKIARIGILHGSVDEVRVQYNQTVLSWPVADSRDKALAAKVLSPYGWGPILKITQKSVDAREIAYSEALDCRPPVSDEIAEIIRGLDDTFLTNYEEYGRGWTSPWALEEGESSSGSSVGRRKM</sequence>
<evidence type="ECO:0008006" key="3">
    <source>
        <dbReference type="Google" id="ProtNLM"/>
    </source>
</evidence>
<gene>
    <name evidence="1" type="ORF">HETSPECPRED_002107</name>
</gene>
<accession>A0A8H3J3B5</accession>
<name>A0A8H3J3B5_9LECA</name>
<protein>
    <recommendedName>
        <fullName evidence="3">F-box domain-containing protein</fullName>
    </recommendedName>
</protein>
<keyword evidence="2" id="KW-1185">Reference proteome</keyword>
<dbReference type="OrthoDB" id="2823490at2759"/>
<comment type="caution">
    <text evidence="1">The sequence shown here is derived from an EMBL/GenBank/DDBJ whole genome shotgun (WGS) entry which is preliminary data.</text>
</comment>
<evidence type="ECO:0000313" key="2">
    <source>
        <dbReference type="Proteomes" id="UP000664521"/>
    </source>
</evidence>
<evidence type="ECO:0000313" key="1">
    <source>
        <dbReference type="EMBL" id="CAF9939930.1"/>
    </source>
</evidence>
<reference evidence="1" key="1">
    <citation type="submission" date="2021-03" db="EMBL/GenBank/DDBJ databases">
        <authorList>
            <person name="Tagirdzhanova G."/>
        </authorList>
    </citation>
    <scope>NUCLEOTIDE SEQUENCE</scope>
</reference>
<dbReference type="EMBL" id="CAJPDS010000141">
    <property type="protein sequence ID" value="CAF9939930.1"/>
    <property type="molecule type" value="Genomic_DNA"/>
</dbReference>
<dbReference type="Proteomes" id="UP000664521">
    <property type="component" value="Unassembled WGS sequence"/>
</dbReference>
<organism evidence="1 2">
    <name type="scientific">Heterodermia speciosa</name>
    <dbReference type="NCBI Taxonomy" id="116794"/>
    <lineage>
        <taxon>Eukaryota</taxon>
        <taxon>Fungi</taxon>
        <taxon>Dikarya</taxon>
        <taxon>Ascomycota</taxon>
        <taxon>Pezizomycotina</taxon>
        <taxon>Lecanoromycetes</taxon>
        <taxon>OSLEUM clade</taxon>
        <taxon>Lecanoromycetidae</taxon>
        <taxon>Caliciales</taxon>
        <taxon>Physciaceae</taxon>
        <taxon>Heterodermia</taxon>
    </lineage>
</organism>
<proteinExistence type="predicted"/>